<keyword evidence="10" id="KW-1185">Reference proteome</keyword>
<dbReference type="InterPro" id="IPR000515">
    <property type="entry name" value="MetI-like"/>
</dbReference>
<dbReference type="PROSITE" id="PS50928">
    <property type="entry name" value="ABC_TM1"/>
    <property type="match status" value="1"/>
</dbReference>
<evidence type="ECO:0000313" key="10">
    <source>
        <dbReference type="Proteomes" id="UP000606653"/>
    </source>
</evidence>
<keyword evidence="5 7" id="KW-1133">Transmembrane helix</keyword>
<evidence type="ECO:0000256" key="2">
    <source>
        <dbReference type="ARBA" id="ARBA00022448"/>
    </source>
</evidence>
<reference evidence="10" key="1">
    <citation type="journal article" date="2019" name="Int. J. Syst. Evol. Microbiol.">
        <title>The Global Catalogue of Microorganisms (GCM) 10K type strain sequencing project: providing services to taxonomists for standard genome sequencing and annotation.</title>
        <authorList>
            <consortium name="The Broad Institute Genomics Platform"/>
            <consortium name="The Broad Institute Genome Sequencing Center for Infectious Disease"/>
            <person name="Wu L."/>
            <person name="Ma J."/>
        </authorList>
    </citation>
    <scope>NUCLEOTIDE SEQUENCE [LARGE SCALE GENOMIC DNA]</scope>
    <source>
        <strain evidence="10">CGMCC 1.6964</strain>
    </source>
</reference>
<evidence type="ECO:0000256" key="6">
    <source>
        <dbReference type="ARBA" id="ARBA00023136"/>
    </source>
</evidence>
<dbReference type="InterPro" id="IPR035906">
    <property type="entry name" value="MetI-like_sf"/>
</dbReference>
<proteinExistence type="inferred from homology"/>
<feature type="transmembrane region" description="Helical" evidence="7">
    <location>
        <begin position="32"/>
        <end position="51"/>
    </location>
</feature>
<feature type="transmembrane region" description="Helical" evidence="7">
    <location>
        <begin position="99"/>
        <end position="118"/>
    </location>
</feature>
<dbReference type="Pfam" id="PF00528">
    <property type="entry name" value="BPD_transp_1"/>
    <property type="match status" value="1"/>
</dbReference>
<comment type="caution">
    <text evidence="9">The sequence shown here is derived from an EMBL/GenBank/DDBJ whole genome shotgun (WGS) entry which is preliminary data.</text>
</comment>
<dbReference type="SUPFAM" id="SSF161098">
    <property type="entry name" value="MetI-like"/>
    <property type="match status" value="1"/>
</dbReference>
<keyword evidence="2 7" id="KW-0813">Transport</keyword>
<dbReference type="Proteomes" id="UP000606653">
    <property type="component" value="Unassembled WGS sequence"/>
</dbReference>
<dbReference type="PANTHER" id="PTHR43227:SF11">
    <property type="entry name" value="BLL4140 PROTEIN"/>
    <property type="match status" value="1"/>
</dbReference>
<dbReference type="CDD" id="cd06261">
    <property type="entry name" value="TM_PBP2"/>
    <property type="match status" value="1"/>
</dbReference>
<sequence length="321" mass="36166">MENTGTLSGRQTRKQKRAKRLARTKRSWSKNWELYLLFAPVALYFIVFHYIPMYGVQIAFKDFIANQGIWGSPWAGFKHFERFFDSFYFWRILSNTLGIGVYELIAGFPIPILLALMLNEVRSGRFRRFVQTVTYAPHFFSTVVLVGLLSLFLSPSSGLLNLMIVAFGGEARPFLTEPGWFKSLYVWSGVWQGMGWGSIIYLAALAGIDPQLHEAAKMDGASRLRRIWHINLPGIAPTIVIMLVLNVGTVLGVGFEKVFLMQNSLNMETSDVIATHVYRSGILGAQYSFSAAVGLFSAVINFIMLVSVNRIARRISGNSLW</sequence>
<feature type="domain" description="ABC transmembrane type-1" evidence="8">
    <location>
        <begin position="93"/>
        <end position="308"/>
    </location>
</feature>
<evidence type="ECO:0000256" key="5">
    <source>
        <dbReference type="ARBA" id="ARBA00022989"/>
    </source>
</evidence>
<feature type="transmembrane region" description="Helical" evidence="7">
    <location>
        <begin position="229"/>
        <end position="255"/>
    </location>
</feature>
<gene>
    <name evidence="9" type="ORF">GCM10010969_23850</name>
</gene>
<keyword evidence="3" id="KW-1003">Cell membrane</keyword>
<dbReference type="InterPro" id="IPR050809">
    <property type="entry name" value="UgpAE/MalFG_permease"/>
</dbReference>
<evidence type="ECO:0000256" key="7">
    <source>
        <dbReference type="RuleBase" id="RU363032"/>
    </source>
</evidence>
<evidence type="ECO:0000256" key="1">
    <source>
        <dbReference type="ARBA" id="ARBA00004651"/>
    </source>
</evidence>
<feature type="transmembrane region" description="Helical" evidence="7">
    <location>
        <begin position="287"/>
        <end position="308"/>
    </location>
</feature>
<name>A0ABQ2L3Q0_9BACL</name>
<dbReference type="RefSeq" id="WP_157060013.1">
    <property type="nucleotide sequence ID" value="NZ_BMLN01000006.1"/>
</dbReference>
<organism evidence="9 10">
    <name type="scientific">Saccharibacillus kuerlensis</name>
    <dbReference type="NCBI Taxonomy" id="459527"/>
    <lineage>
        <taxon>Bacteria</taxon>
        <taxon>Bacillati</taxon>
        <taxon>Bacillota</taxon>
        <taxon>Bacilli</taxon>
        <taxon>Bacillales</taxon>
        <taxon>Paenibacillaceae</taxon>
        <taxon>Saccharibacillus</taxon>
    </lineage>
</organism>
<dbReference type="EMBL" id="BMLN01000006">
    <property type="protein sequence ID" value="GGO01488.1"/>
    <property type="molecule type" value="Genomic_DNA"/>
</dbReference>
<feature type="transmembrane region" description="Helical" evidence="7">
    <location>
        <begin position="184"/>
        <end position="208"/>
    </location>
</feature>
<comment type="similarity">
    <text evidence="7">Belongs to the binding-protein-dependent transport system permease family.</text>
</comment>
<keyword evidence="6 7" id="KW-0472">Membrane</keyword>
<evidence type="ECO:0000313" key="9">
    <source>
        <dbReference type="EMBL" id="GGO01488.1"/>
    </source>
</evidence>
<dbReference type="Gene3D" id="1.10.3720.10">
    <property type="entry name" value="MetI-like"/>
    <property type="match status" value="1"/>
</dbReference>
<evidence type="ECO:0000259" key="8">
    <source>
        <dbReference type="PROSITE" id="PS50928"/>
    </source>
</evidence>
<accession>A0ABQ2L3Q0</accession>
<dbReference type="PANTHER" id="PTHR43227">
    <property type="entry name" value="BLL4140 PROTEIN"/>
    <property type="match status" value="1"/>
</dbReference>
<comment type="subcellular location">
    <subcellularLocation>
        <location evidence="1 7">Cell membrane</location>
        <topology evidence="1 7">Multi-pass membrane protein</topology>
    </subcellularLocation>
</comment>
<evidence type="ECO:0000256" key="4">
    <source>
        <dbReference type="ARBA" id="ARBA00022692"/>
    </source>
</evidence>
<evidence type="ECO:0000256" key="3">
    <source>
        <dbReference type="ARBA" id="ARBA00022475"/>
    </source>
</evidence>
<keyword evidence="4 7" id="KW-0812">Transmembrane</keyword>
<protein>
    <submittedName>
        <fullName evidence="9">Sugar ABC transporter permease</fullName>
    </submittedName>
</protein>
<feature type="transmembrane region" description="Helical" evidence="7">
    <location>
        <begin position="139"/>
        <end position="164"/>
    </location>
</feature>